<dbReference type="GO" id="GO:0016020">
    <property type="term" value="C:membrane"/>
    <property type="evidence" value="ECO:0007669"/>
    <property type="project" value="UniProtKB-SubCell"/>
</dbReference>
<comment type="caution">
    <text evidence="7">The sequence shown here is derived from an EMBL/GenBank/DDBJ whole genome shotgun (WGS) entry which is preliminary data.</text>
</comment>
<evidence type="ECO:0000256" key="2">
    <source>
        <dbReference type="ARBA" id="ARBA00006665"/>
    </source>
</evidence>
<comment type="similarity">
    <text evidence="2">Belongs to the TDE1 family.</text>
</comment>
<accession>A0AAD5FWL5</accession>
<keyword evidence="3 6" id="KW-0812">Transmembrane</keyword>
<organism evidence="7 8">
    <name type="scientific">Candida theae</name>
    <dbReference type="NCBI Taxonomy" id="1198502"/>
    <lineage>
        <taxon>Eukaryota</taxon>
        <taxon>Fungi</taxon>
        <taxon>Dikarya</taxon>
        <taxon>Ascomycota</taxon>
        <taxon>Saccharomycotina</taxon>
        <taxon>Pichiomycetes</taxon>
        <taxon>Debaryomycetaceae</taxon>
        <taxon>Candida/Lodderomyces clade</taxon>
        <taxon>Candida</taxon>
    </lineage>
</organism>
<sequence length="474" mass="52149">MGAAISLPLMPVSSLASCFGAAACSAFCTSIGGTFKSSIMTRITYAILLLINSLISWIALSPFIIRKIEKATFGFINISCGPDGSQCISFTSVHRINFALGVLHLILAGLLVNVKSTANPRAIIQNGCWKMKIFAWITFIFVNFVLVPDSFFVFYGNHIAIIFSTIFLGIGLILLVDFAHAWAEKCLEKIEMEELTGEGDAGFWKKLLVGGTLTMYIGSIILTVVMYWFFAGKGCSMNKTAISLNLVFATIISAMSIHNTVQEYNPHAGLAQSSMVVFYCTYLVMSAVASEPDDKYCNPLVRSKGTRTASVVLGAFFTFIAVAYTTTRAAANSAFSSESAEEFATPGTTTTTQPSARSEMRYQALKQAVDEGSLPESALNQVDLYEEEEVRDEERSTVKYNYTLFHIIFFLATQYVATLLTINVKQDDYGDFVPVGRTYFASWVKIVSSWVCFILYGWSLIAPVIWPDRFGVSL</sequence>
<dbReference type="Pfam" id="PF03348">
    <property type="entry name" value="Serinc"/>
    <property type="match status" value="1"/>
</dbReference>
<evidence type="ECO:0000256" key="1">
    <source>
        <dbReference type="ARBA" id="ARBA00004141"/>
    </source>
</evidence>
<feature type="transmembrane region" description="Helical" evidence="6">
    <location>
        <begin position="309"/>
        <end position="327"/>
    </location>
</feature>
<evidence type="ECO:0000313" key="7">
    <source>
        <dbReference type="EMBL" id="KAI5949729.1"/>
    </source>
</evidence>
<feature type="transmembrane region" description="Helical" evidence="6">
    <location>
        <begin position="400"/>
        <end position="422"/>
    </location>
</feature>
<dbReference type="RefSeq" id="XP_051606884.1">
    <property type="nucleotide sequence ID" value="XM_051754074.1"/>
</dbReference>
<evidence type="ECO:0000256" key="4">
    <source>
        <dbReference type="ARBA" id="ARBA00022989"/>
    </source>
</evidence>
<dbReference type="PANTHER" id="PTHR10383:SF9">
    <property type="entry name" value="SERINE INCORPORATOR, ISOFORM F"/>
    <property type="match status" value="1"/>
</dbReference>
<dbReference type="Proteomes" id="UP001204833">
    <property type="component" value="Unassembled WGS sequence"/>
</dbReference>
<evidence type="ECO:0000313" key="8">
    <source>
        <dbReference type="Proteomes" id="UP001204833"/>
    </source>
</evidence>
<feature type="transmembrane region" description="Helical" evidence="6">
    <location>
        <begin position="207"/>
        <end position="230"/>
    </location>
</feature>
<dbReference type="GeneID" id="76152596"/>
<proteinExistence type="inferred from homology"/>
<feature type="transmembrane region" description="Helical" evidence="6">
    <location>
        <begin position="268"/>
        <end position="289"/>
    </location>
</feature>
<dbReference type="PANTHER" id="PTHR10383">
    <property type="entry name" value="SERINE INCORPORATOR"/>
    <property type="match status" value="1"/>
</dbReference>
<dbReference type="EMBL" id="JAIHNG010000162">
    <property type="protein sequence ID" value="KAI5949729.1"/>
    <property type="molecule type" value="Genomic_DNA"/>
</dbReference>
<feature type="transmembrane region" description="Helical" evidence="6">
    <location>
        <begin position="161"/>
        <end position="183"/>
    </location>
</feature>
<feature type="transmembrane region" description="Helical" evidence="6">
    <location>
        <begin position="133"/>
        <end position="155"/>
    </location>
</feature>
<feature type="transmembrane region" description="Helical" evidence="6">
    <location>
        <begin position="242"/>
        <end position="261"/>
    </location>
</feature>
<feature type="transmembrane region" description="Helical" evidence="6">
    <location>
        <begin position="92"/>
        <end position="112"/>
    </location>
</feature>
<evidence type="ECO:0000256" key="5">
    <source>
        <dbReference type="ARBA" id="ARBA00023136"/>
    </source>
</evidence>
<gene>
    <name evidence="7" type="ORF">KGF57_004552</name>
</gene>
<feature type="transmembrane region" description="Helical" evidence="6">
    <location>
        <begin position="442"/>
        <end position="466"/>
    </location>
</feature>
<keyword evidence="8" id="KW-1185">Reference proteome</keyword>
<name>A0AAD5FWL5_9ASCO</name>
<keyword evidence="4 6" id="KW-1133">Transmembrane helix</keyword>
<reference evidence="7 8" key="1">
    <citation type="journal article" date="2022" name="DNA Res.">
        <title>Genome analysis of five recently described species of the CUG-Ser clade uncovers Candida theae as a new hybrid lineage with pathogenic potential in the Candida parapsilosis species complex.</title>
        <authorList>
            <person name="Mixao V."/>
            <person name="Del Olmo V."/>
            <person name="Hegedusova E."/>
            <person name="Saus E."/>
            <person name="Pryszcz L."/>
            <person name="Cillingova A."/>
            <person name="Nosek J."/>
            <person name="Gabaldon T."/>
        </authorList>
    </citation>
    <scope>NUCLEOTIDE SEQUENCE [LARGE SCALE GENOMIC DNA]</scope>
    <source>
        <strain evidence="7 8">CBS 12239</strain>
    </source>
</reference>
<feature type="transmembrane region" description="Helical" evidence="6">
    <location>
        <begin position="12"/>
        <end position="31"/>
    </location>
</feature>
<feature type="transmembrane region" description="Helical" evidence="6">
    <location>
        <begin position="43"/>
        <end position="65"/>
    </location>
</feature>
<evidence type="ECO:0000256" key="3">
    <source>
        <dbReference type="ARBA" id="ARBA00022692"/>
    </source>
</evidence>
<dbReference type="InterPro" id="IPR005016">
    <property type="entry name" value="TDE1/TMS"/>
</dbReference>
<dbReference type="AlphaFoldDB" id="A0AAD5FWL5"/>
<keyword evidence="5 6" id="KW-0472">Membrane</keyword>
<comment type="subcellular location">
    <subcellularLocation>
        <location evidence="1">Membrane</location>
        <topology evidence="1">Multi-pass membrane protein</topology>
    </subcellularLocation>
</comment>
<evidence type="ECO:0000256" key="6">
    <source>
        <dbReference type="SAM" id="Phobius"/>
    </source>
</evidence>
<protein>
    <submittedName>
        <fullName evidence="7">TMS1</fullName>
    </submittedName>
</protein>